<feature type="region of interest" description="Disordered" evidence="5">
    <location>
        <begin position="497"/>
        <end position="528"/>
    </location>
</feature>
<dbReference type="GO" id="GO:0035255">
    <property type="term" value="F:ionotropic glutamate receptor binding"/>
    <property type="evidence" value="ECO:0007669"/>
    <property type="project" value="TreeGrafter"/>
</dbReference>
<comment type="caution">
    <text evidence="8">The sequence shown here is derived from an EMBL/GenBank/DDBJ whole genome shotgun (WGS) entry which is preliminary data.</text>
</comment>
<evidence type="ECO:0000313" key="9">
    <source>
        <dbReference type="Proteomes" id="UP000752171"/>
    </source>
</evidence>
<dbReference type="EMBL" id="JAICCE010000009">
    <property type="protein sequence ID" value="KAG9273004.1"/>
    <property type="molecule type" value="Genomic_DNA"/>
</dbReference>
<keyword evidence="6" id="KW-0812">Transmembrane</keyword>
<dbReference type="AlphaFoldDB" id="A0A8T2LQ26"/>
<dbReference type="InterPro" id="IPR023415">
    <property type="entry name" value="LDLR_class-A_CS"/>
</dbReference>
<keyword evidence="6" id="KW-0472">Membrane</keyword>
<protein>
    <submittedName>
        <fullName evidence="8">Neuropilin and tolloid-like protein 2</fullName>
    </submittedName>
</protein>
<feature type="disulfide bond" evidence="3">
    <location>
        <begin position="72"/>
        <end position="99"/>
    </location>
</feature>
<feature type="domain" description="CUB" evidence="7">
    <location>
        <begin position="205"/>
        <end position="320"/>
    </location>
</feature>
<dbReference type="InterPro" id="IPR036055">
    <property type="entry name" value="LDL_receptor-like_sf"/>
</dbReference>
<reference evidence="8 9" key="1">
    <citation type="submission" date="2021-07" db="EMBL/GenBank/DDBJ databases">
        <authorList>
            <person name="Imarazene B."/>
            <person name="Zahm M."/>
            <person name="Klopp C."/>
            <person name="Cabau C."/>
            <person name="Beille S."/>
            <person name="Jouanno E."/>
            <person name="Castinel A."/>
            <person name="Lluch J."/>
            <person name="Gil L."/>
            <person name="Kuchtly C."/>
            <person name="Lopez Roques C."/>
            <person name="Donnadieu C."/>
            <person name="Parrinello H."/>
            <person name="Journot L."/>
            <person name="Du K."/>
            <person name="Schartl M."/>
            <person name="Retaux S."/>
            <person name="Guiguen Y."/>
        </authorList>
    </citation>
    <scope>NUCLEOTIDE SEQUENCE [LARGE SCALE GENOMIC DNA]</scope>
    <source>
        <strain evidence="8">Pach_M1</strain>
        <tissue evidence="8">Testis</tissue>
    </source>
</reference>
<keyword evidence="2 4" id="KW-1015">Disulfide bond</keyword>
<dbReference type="Pfam" id="PF00057">
    <property type="entry name" value="Ldl_recept_a"/>
    <property type="match status" value="1"/>
</dbReference>
<feature type="transmembrane region" description="Helical" evidence="6">
    <location>
        <begin position="378"/>
        <end position="398"/>
    </location>
</feature>
<dbReference type="FunFam" id="2.60.120.290:FF:000016">
    <property type="entry name" value="neuropilin and tolloid-like protein 2"/>
    <property type="match status" value="1"/>
</dbReference>
<dbReference type="PROSITE" id="PS50068">
    <property type="entry name" value="LDLRA_2"/>
    <property type="match status" value="1"/>
</dbReference>
<evidence type="ECO:0000256" key="5">
    <source>
        <dbReference type="SAM" id="MobiDB-lite"/>
    </source>
</evidence>
<dbReference type="Proteomes" id="UP000752171">
    <property type="component" value="Unassembled WGS sequence"/>
</dbReference>
<dbReference type="Pfam" id="PF00431">
    <property type="entry name" value="CUB"/>
    <property type="match status" value="2"/>
</dbReference>
<keyword evidence="6" id="KW-1133">Transmembrane helix</keyword>
<evidence type="ECO:0000256" key="2">
    <source>
        <dbReference type="ARBA" id="ARBA00023157"/>
    </source>
</evidence>
<evidence type="ECO:0000256" key="6">
    <source>
        <dbReference type="SAM" id="Phobius"/>
    </source>
</evidence>
<feature type="disulfide bond" evidence="4">
    <location>
        <begin position="344"/>
        <end position="359"/>
    </location>
</feature>
<dbReference type="GO" id="GO:0014069">
    <property type="term" value="C:postsynaptic density"/>
    <property type="evidence" value="ECO:0007669"/>
    <property type="project" value="TreeGrafter"/>
</dbReference>
<dbReference type="Gene3D" id="2.60.120.290">
    <property type="entry name" value="Spermadhesin, CUB domain"/>
    <property type="match status" value="2"/>
</dbReference>
<dbReference type="InterPro" id="IPR002172">
    <property type="entry name" value="LDrepeatLR_classA_rpt"/>
</dbReference>
<feature type="disulfide bond" evidence="4">
    <location>
        <begin position="332"/>
        <end position="350"/>
    </location>
</feature>
<dbReference type="InterPro" id="IPR035914">
    <property type="entry name" value="Sperma_CUB_dom_sf"/>
</dbReference>
<accession>A0A8T2LQ26</accession>
<dbReference type="CDD" id="cd00041">
    <property type="entry name" value="CUB"/>
    <property type="match status" value="2"/>
</dbReference>
<evidence type="ECO:0000259" key="7">
    <source>
        <dbReference type="PROSITE" id="PS01180"/>
    </source>
</evidence>
<dbReference type="PROSITE" id="PS01180">
    <property type="entry name" value="CUB"/>
    <property type="match status" value="2"/>
</dbReference>
<name>A0A8T2LQ26_ASTMX</name>
<dbReference type="PANTHER" id="PTHR24251:SF26">
    <property type="entry name" value="NEUROPILIN AND TOLLOID-LIKE PROTEIN 2"/>
    <property type="match status" value="1"/>
</dbReference>
<dbReference type="SUPFAM" id="SSF57424">
    <property type="entry name" value="LDL receptor-like module"/>
    <property type="match status" value="1"/>
</dbReference>
<dbReference type="SUPFAM" id="SSF49854">
    <property type="entry name" value="Spermadhesin, CUB domain"/>
    <property type="match status" value="2"/>
</dbReference>
<sequence>MYGYFISHPFSTNSILIQTVSKRSRGAGLGHVLEMQAVWLLLILLEEGFASTLNGKALSENVAESKKRPTQCGSWVRNPNGGMFHSPNFPNTYPPNKDCVYVLEALPRNRIELVFDENFFIEPSFECRFDHLEIRDGPFGFSPLINRFCGSQSPGTVASTGRFMWIKFTSDEELEGMGFRVEYTFTVDPDFHLHEGGLLNPIPDCQFELNGPDGLIRSSQVEEENKVKSDEAVDCIWTIRAPPNNRIFLRFLEYQLENSNECKKNFVAVYDGSNAIEDLKAKFCSTVANDLMLDNEVGVVRMWADETSRLSRFRMLFTFFADPPCMSNAFFCDTNMCINQTLVCNGIQNCVFPWDENNCQETKTKSVFHQMSKTHSTVIAASTGVVLLLLILSVLVQMKQPRKKVLPRKSLFSAAELQEVLEPPHYELLSLREREVPDELAKLSEELESFQKLRRCSSASRCIREHHCGAPGSACPAGLAARVQQLSQCSDDLSVGHSDRGLASYPSRRSGHGPHTHSLPHGAHSQMHTHSMQSLREAMEDGAYGLEERVMEEMGCRDVFSHGEMFGRGDGFSRGGSAVMVRNHGNPVQHRSLSMDF</sequence>
<evidence type="ECO:0000313" key="8">
    <source>
        <dbReference type="EMBL" id="KAG9273004.1"/>
    </source>
</evidence>
<dbReference type="SMART" id="SM00042">
    <property type="entry name" value="CUB"/>
    <property type="match status" value="2"/>
</dbReference>
<gene>
    <name evidence="8" type="primary">NETO2</name>
    <name evidence="8" type="ORF">AMEX_G12088</name>
</gene>
<dbReference type="PROSITE" id="PS01209">
    <property type="entry name" value="LDLRA_1"/>
    <property type="match status" value="1"/>
</dbReference>
<dbReference type="FunFam" id="2.60.120.290:FF:000013">
    <property type="entry name" value="Membrane frizzled-related protein"/>
    <property type="match status" value="1"/>
</dbReference>
<comment type="caution">
    <text evidence="3">Lacks conserved residue(s) required for the propagation of feature annotation.</text>
</comment>
<dbReference type="SMART" id="SM00192">
    <property type="entry name" value="LDLa"/>
    <property type="match status" value="1"/>
</dbReference>
<evidence type="ECO:0000256" key="3">
    <source>
        <dbReference type="PROSITE-ProRule" id="PRU00059"/>
    </source>
</evidence>
<dbReference type="PANTHER" id="PTHR24251">
    <property type="entry name" value="OVOCHYMASE-RELATED"/>
    <property type="match status" value="1"/>
</dbReference>
<dbReference type="CDD" id="cd00112">
    <property type="entry name" value="LDLa"/>
    <property type="match status" value="1"/>
</dbReference>
<evidence type="ECO:0000256" key="1">
    <source>
        <dbReference type="ARBA" id="ARBA00022737"/>
    </source>
</evidence>
<organism evidence="8 9">
    <name type="scientific">Astyanax mexicanus</name>
    <name type="common">Blind cave fish</name>
    <name type="synonym">Astyanax fasciatus mexicanus</name>
    <dbReference type="NCBI Taxonomy" id="7994"/>
    <lineage>
        <taxon>Eukaryota</taxon>
        <taxon>Metazoa</taxon>
        <taxon>Chordata</taxon>
        <taxon>Craniata</taxon>
        <taxon>Vertebrata</taxon>
        <taxon>Euteleostomi</taxon>
        <taxon>Actinopterygii</taxon>
        <taxon>Neopterygii</taxon>
        <taxon>Teleostei</taxon>
        <taxon>Ostariophysi</taxon>
        <taxon>Characiformes</taxon>
        <taxon>Characoidei</taxon>
        <taxon>Acestrorhamphidae</taxon>
        <taxon>Acestrorhamphinae</taxon>
        <taxon>Astyanax</taxon>
    </lineage>
</organism>
<evidence type="ECO:0000256" key="4">
    <source>
        <dbReference type="PROSITE-ProRule" id="PRU00124"/>
    </source>
</evidence>
<keyword evidence="1" id="KW-0677">Repeat</keyword>
<dbReference type="Gene3D" id="2.40.128.620">
    <property type="match status" value="1"/>
</dbReference>
<feature type="domain" description="CUB" evidence="7">
    <location>
        <begin position="72"/>
        <end position="186"/>
    </location>
</feature>
<feature type="disulfide bond" evidence="4">
    <location>
        <begin position="325"/>
        <end position="337"/>
    </location>
</feature>
<proteinExistence type="predicted"/>
<dbReference type="InterPro" id="IPR000859">
    <property type="entry name" value="CUB_dom"/>
</dbReference>